<dbReference type="Gene3D" id="2.60.40.10">
    <property type="entry name" value="Immunoglobulins"/>
    <property type="match status" value="1"/>
</dbReference>
<gene>
    <name evidence="7" type="ORF">UPYG_G00237220</name>
</gene>
<protein>
    <recommendedName>
        <fullName evidence="6">Ig-like domain-containing protein</fullName>
    </recommendedName>
</protein>
<sequence>MVELYFRGTSVTLYVQFTMIPVVLSLLTVFLGVMGDTICYVGESVTLTSRDKPSGNITQIEWFIFTNRTWIATYQEGEIDVEWFWQFKSRLHLNTLSGDLEIRNVKKNDEMEYSVLLKDSKENQYTSKVRLTVTEPPPLPKIQKEFSMLKDEHCVMALRCYSSIENANLSWATEATFDVPFWSRSDNTSTSVLWTSYSPNRNVTFTCSINNKFSVNVTQSCQEEELMPVVVKGERRFPFTGFFMVLLGVCFTLLLVRLKLVSSNCLQTLPCRFWAKPLSSGEV</sequence>
<accession>A0ABD0X0R7</accession>
<feature type="transmembrane region" description="Helical" evidence="5">
    <location>
        <begin position="12"/>
        <end position="34"/>
    </location>
</feature>
<dbReference type="SMART" id="SM00409">
    <property type="entry name" value="IG"/>
    <property type="match status" value="1"/>
</dbReference>
<dbReference type="EMBL" id="JAGEUA010000007">
    <property type="protein sequence ID" value="KAL0970107.1"/>
    <property type="molecule type" value="Genomic_DNA"/>
</dbReference>
<dbReference type="GO" id="GO:0016020">
    <property type="term" value="C:membrane"/>
    <property type="evidence" value="ECO:0007669"/>
    <property type="project" value="UniProtKB-SubCell"/>
</dbReference>
<dbReference type="InterPro" id="IPR036179">
    <property type="entry name" value="Ig-like_dom_sf"/>
</dbReference>
<dbReference type="InterPro" id="IPR007110">
    <property type="entry name" value="Ig-like_dom"/>
</dbReference>
<evidence type="ECO:0000256" key="1">
    <source>
        <dbReference type="ARBA" id="ARBA00004370"/>
    </source>
</evidence>
<dbReference type="Proteomes" id="UP001557470">
    <property type="component" value="Unassembled WGS sequence"/>
</dbReference>
<keyword evidence="3 5" id="KW-0472">Membrane</keyword>
<evidence type="ECO:0000256" key="5">
    <source>
        <dbReference type="SAM" id="Phobius"/>
    </source>
</evidence>
<reference evidence="7 8" key="1">
    <citation type="submission" date="2024-06" db="EMBL/GenBank/DDBJ databases">
        <authorList>
            <person name="Pan Q."/>
            <person name="Wen M."/>
            <person name="Jouanno E."/>
            <person name="Zahm M."/>
            <person name="Klopp C."/>
            <person name="Cabau C."/>
            <person name="Louis A."/>
            <person name="Berthelot C."/>
            <person name="Parey E."/>
            <person name="Roest Crollius H."/>
            <person name="Montfort J."/>
            <person name="Robinson-Rechavi M."/>
            <person name="Bouchez O."/>
            <person name="Lampietro C."/>
            <person name="Lopez Roques C."/>
            <person name="Donnadieu C."/>
            <person name="Postlethwait J."/>
            <person name="Bobe J."/>
            <person name="Verreycken H."/>
            <person name="Guiguen Y."/>
        </authorList>
    </citation>
    <scope>NUCLEOTIDE SEQUENCE [LARGE SCALE GENOMIC DNA]</scope>
    <source>
        <strain evidence="7">Up_M1</strain>
        <tissue evidence="7">Testis</tissue>
    </source>
</reference>
<evidence type="ECO:0000313" key="7">
    <source>
        <dbReference type="EMBL" id="KAL0970107.1"/>
    </source>
</evidence>
<keyword evidence="2" id="KW-0732">Signal</keyword>
<keyword evidence="5" id="KW-0812">Transmembrane</keyword>
<evidence type="ECO:0000313" key="8">
    <source>
        <dbReference type="Proteomes" id="UP001557470"/>
    </source>
</evidence>
<comment type="subcellular location">
    <subcellularLocation>
        <location evidence="1">Membrane</location>
    </subcellularLocation>
</comment>
<proteinExistence type="predicted"/>
<evidence type="ECO:0000259" key="6">
    <source>
        <dbReference type="PROSITE" id="PS50835"/>
    </source>
</evidence>
<evidence type="ECO:0000256" key="4">
    <source>
        <dbReference type="ARBA" id="ARBA00023180"/>
    </source>
</evidence>
<evidence type="ECO:0000256" key="2">
    <source>
        <dbReference type="ARBA" id="ARBA00022729"/>
    </source>
</evidence>
<dbReference type="PANTHER" id="PTHR12080:SF59">
    <property type="entry name" value="HEPATIC AND GLIAL CELL ADHESION MOLECULE"/>
    <property type="match status" value="1"/>
</dbReference>
<dbReference type="InterPro" id="IPR013783">
    <property type="entry name" value="Ig-like_fold"/>
</dbReference>
<evidence type="ECO:0000256" key="3">
    <source>
        <dbReference type="ARBA" id="ARBA00023136"/>
    </source>
</evidence>
<keyword evidence="4" id="KW-0325">Glycoprotein</keyword>
<comment type="caution">
    <text evidence="7">The sequence shown here is derived from an EMBL/GenBank/DDBJ whole genome shotgun (WGS) entry which is preliminary data.</text>
</comment>
<keyword evidence="8" id="KW-1185">Reference proteome</keyword>
<keyword evidence="5" id="KW-1133">Transmembrane helix</keyword>
<organism evidence="7 8">
    <name type="scientific">Umbra pygmaea</name>
    <name type="common">Eastern mudminnow</name>
    <dbReference type="NCBI Taxonomy" id="75934"/>
    <lineage>
        <taxon>Eukaryota</taxon>
        <taxon>Metazoa</taxon>
        <taxon>Chordata</taxon>
        <taxon>Craniata</taxon>
        <taxon>Vertebrata</taxon>
        <taxon>Euteleostomi</taxon>
        <taxon>Actinopterygii</taxon>
        <taxon>Neopterygii</taxon>
        <taxon>Teleostei</taxon>
        <taxon>Protacanthopterygii</taxon>
        <taxon>Esociformes</taxon>
        <taxon>Umbridae</taxon>
        <taxon>Umbra</taxon>
    </lineage>
</organism>
<dbReference type="InterPro" id="IPR015631">
    <property type="entry name" value="CD2/SLAM_rcpt"/>
</dbReference>
<name>A0ABD0X0R7_UMBPY</name>
<dbReference type="SUPFAM" id="SSF48726">
    <property type="entry name" value="Immunoglobulin"/>
    <property type="match status" value="1"/>
</dbReference>
<dbReference type="PROSITE" id="PS50835">
    <property type="entry name" value="IG_LIKE"/>
    <property type="match status" value="1"/>
</dbReference>
<dbReference type="InterPro" id="IPR003599">
    <property type="entry name" value="Ig_sub"/>
</dbReference>
<feature type="domain" description="Ig-like" evidence="6">
    <location>
        <begin position="137"/>
        <end position="218"/>
    </location>
</feature>
<feature type="transmembrane region" description="Helical" evidence="5">
    <location>
        <begin position="237"/>
        <end position="256"/>
    </location>
</feature>
<dbReference type="PANTHER" id="PTHR12080">
    <property type="entry name" value="SIGNALING LYMPHOCYTIC ACTIVATION MOLECULE"/>
    <property type="match status" value="1"/>
</dbReference>
<dbReference type="AlphaFoldDB" id="A0ABD0X0R7"/>